<proteinExistence type="inferred from homology"/>
<keyword evidence="2" id="KW-0813">Transport</keyword>
<dbReference type="AlphaFoldDB" id="A0AAQ3TJB6"/>
<feature type="transmembrane region" description="Helical" evidence="8">
    <location>
        <begin position="388"/>
        <end position="410"/>
    </location>
</feature>
<keyword evidence="5 8" id="KW-1133">Transmembrane helix</keyword>
<dbReference type="GO" id="GO:0016020">
    <property type="term" value="C:membrane"/>
    <property type="evidence" value="ECO:0007669"/>
    <property type="project" value="InterPro"/>
</dbReference>
<dbReference type="PANTHER" id="PTHR45665">
    <property type="entry name" value="AQUAPORIN-8"/>
    <property type="match status" value="1"/>
</dbReference>
<protein>
    <submittedName>
        <fullName evidence="9">Uncharacterized protein</fullName>
    </submittedName>
</protein>
<feature type="transmembrane region" description="Helical" evidence="8">
    <location>
        <begin position="422"/>
        <end position="442"/>
    </location>
</feature>
<dbReference type="GO" id="GO:0015250">
    <property type="term" value="F:water channel activity"/>
    <property type="evidence" value="ECO:0007669"/>
    <property type="project" value="TreeGrafter"/>
</dbReference>
<comment type="subcellular location">
    <subcellularLocation>
        <location evidence="1">Endomembrane system</location>
        <topology evidence="1">Multi-pass membrane protein</topology>
    </subcellularLocation>
</comment>
<evidence type="ECO:0000256" key="1">
    <source>
        <dbReference type="ARBA" id="ARBA00004127"/>
    </source>
</evidence>
<keyword evidence="4" id="KW-0677">Repeat</keyword>
<evidence type="ECO:0000256" key="4">
    <source>
        <dbReference type="ARBA" id="ARBA00022737"/>
    </source>
</evidence>
<evidence type="ECO:0000256" key="8">
    <source>
        <dbReference type="SAM" id="Phobius"/>
    </source>
</evidence>
<organism evidence="9 10">
    <name type="scientific">Paspalum notatum var. saurae</name>
    <dbReference type="NCBI Taxonomy" id="547442"/>
    <lineage>
        <taxon>Eukaryota</taxon>
        <taxon>Viridiplantae</taxon>
        <taxon>Streptophyta</taxon>
        <taxon>Embryophyta</taxon>
        <taxon>Tracheophyta</taxon>
        <taxon>Spermatophyta</taxon>
        <taxon>Magnoliopsida</taxon>
        <taxon>Liliopsida</taxon>
        <taxon>Poales</taxon>
        <taxon>Poaceae</taxon>
        <taxon>PACMAD clade</taxon>
        <taxon>Panicoideae</taxon>
        <taxon>Andropogonodae</taxon>
        <taxon>Paspaleae</taxon>
        <taxon>Paspalinae</taxon>
        <taxon>Paspalum</taxon>
    </lineage>
</organism>
<keyword evidence="3 8" id="KW-0812">Transmembrane</keyword>
<accession>A0AAQ3TJB6</accession>
<feature type="transmembrane region" description="Helical" evidence="8">
    <location>
        <begin position="52"/>
        <end position="72"/>
    </location>
</feature>
<dbReference type="PRINTS" id="PR00783">
    <property type="entry name" value="MINTRINSICP"/>
</dbReference>
<dbReference type="Proteomes" id="UP001341281">
    <property type="component" value="Chromosome 04"/>
</dbReference>
<evidence type="ECO:0000256" key="6">
    <source>
        <dbReference type="ARBA" id="ARBA00023136"/>
    </source>
</evidence>
<dbReference type="PANTHER" id="PTHR45665:SF26">
    <property type="entry name" value="AQUAPORIN TIP4-1"/>
    <property type="match status" value="1"/>
</dbReference>
<dbReference type="PROSITE" id="PS00221">
    <property type="entry name" value="MIP"/>
    <property type="match status" value="2"/>
</dbReference>
<dbReference type="InterPro" id="IPR034294">
    <property type="entry name" value="Aquaporin_transptr"/>
</dbReference>
<dbReference type="Pfam" id="PF00230">
    <property type="entry name" value="MIP"/>
    <property type="match status" value="2"/>
</dbReference>
<dbReference type="FunFam" id="1.20.1080.10:FF:000002">
    <property type="entry name" value="Probable aquaporin TIP1-1"/>
    <property type="match status" value="2"/>
</dbReference>
<evidence type="ECO:0000256" key="7">
    <source>
        <dbReference type="ARBA" id="ARBA00038477"/>
    </source>
</evidence>
<dbReference type="GO" id="GO:0012505">
    <property type="term" value="C:endomembrane system"/>
    <property type="evidence" value="ECO:0007669"/>
    <property type="project" value="UniProtKB-SubCell"/>
</dbReference>
<gene>
    <name evidence="9" type="ORF">U9M48_021321</name>
</gene>
<keyword evidence="10" id="KW-1185">Reference proteome</keyword>
<dbReference type="InterPro" id="IPR000425">
    <property type="entry name" value="MIP"/>
</dbReference>
<feature type="transmembrane region" description="Helical" evidence="8">
    <location>
        <begin position="303"/>
        <end position="324"/>
    </location>
</feature>
<dbReference type="EMBL" id="CP144748">
    <property type="protein sequence ID" value="WVZ72939.1"/>
    <property type="molecule type" value="Genomic_DNA"/>
</dbReference>
<feature type="transmembrane region" description="Helical" evidence="8">
    <location>
        <begin position="462"/>
        <end position="482"/>
    </location>
</feature>
<evidence type="ECO:0000256" key="5">
    <source>
        <dbReference type="ARBA" id="ARBA00022989"/>
    </source>
</evidence>
<evidence type="ECO:0000256" key="2">
    <source>
        <dbReference type="ARBA" id="ARBA00022448"/>
    </source>
</evidence>
<feature type="transmembrane region" description="Helical" evidence="8">
    <location>
        <begin position="215"/>
        <end position="238"/>
    </location>
</feature>
<dbReference type="SUPFAM" id="SSF81338">
    <property type="entry name" value="Aquaporin-like"/>
    <property type="match status" value="2"/>
</dbReference>
<evidence type="ECO:0000313" key="9">
    <source>
        <dbReference type="EMBL" id="WVZ72939.1"/>
    </source>
</evidence>
<feature type="transmembrane region" description="Helical" evidence="8">
    <location>
        <begin position="259"/>
        <end position="283"/>
    </location>
</feature>
<comment type="similarity">
    <text evidence="7">Belongs to the MIP/aquaporin (TC 1.A.8) family. TIP (TC 1.A.8.10) subfamily.</text>
</comment>
<evidence type="ECO:0000313" key="10">
    <source>
        <dbReference type="Proteomes" id="UP001341281"/>
    </source>
</evidence>
<name>A0AAQ3TJB6_PASNO</name>
<keyword evidence="6 8" id="KW-0472">Membrane</keyword>
<dbReference type="Gene3D" id="1.20.1080.10">
    <property type="entry name" value="Glycerol uptake facilitator protein"/>
    <property type="match status" value="2"/>
</dbReference>
<evidence type="ECO:0000256" key="3">
    <source>
        <dbReference type="ARBA" id="ARBA00022692"/>
    </source>
</evidence>
<feature type="transmembrane region" description="Helical" evidence="8">
    <location>
        <begin position="141"/>
        <end position="163"/>
    </location>
</feature>
<reference evidence="9 10" key="1">
    <citation type="submission" date="2024-02" db="EMBL/GenBank/DDBJ databases">
        <title>High-quality chromosome-scale genome assembly of Pensacola bahiagrass (Paspalum notatum Flugge var. saurae).</title>
        <authorList>
            <person name="Vega J.M."/>
            <person name="Podio M."/>
            <person name="Orjuela J."/>
            <person name="Siena L.A."/>
            <person name="Pessino S.C."/>
            <person name="Combes M.C."/>
            <person name="Mariac C."/>
            <person name="Albertini E."/>
            <person name="Pupilli F."/>
            <person name="Ortiz J.P.A."/>
            <person name="Leblanc O."/>
        </authorList>
    </citation>
    <scope>NUCLEOTIDE SEQUENCE [LARGE SCALE GENOMIC DNA]</scope>
    <source>
        <strain evidence="9">R1</strain>
        <tissue evidence="9">Leaf</tissue>
    </source>
</reference>
<feature type="transmembrane region" description="Helical" evidence="8">
    <location>
        <begin position="345"/>
        <end position="368"/>
    </location>
</feature>
<dbReference type="InterPro" id="IPR023271">
    <property type="entry name" value="Aquaporin-like"/>
</dbReference>
<sequence length="501" mass="50304">MAKLALGHHREAADAGCVRAVAAEFILTFLFVFAGVGAAMATGRLAGGADSVVGLTAVALAHTLVVAVMVSAGLHVSGGHINPAVTLGLAVTGRITLFRSALYVAAQLLGSSLACLLLAFLTGCGGAAVPVHALAPGVGALRGVLMEAVLTFSLLFAVYATAVDQRCGSGAVGPLLVGLVVGANVLAGGPFSGASMNPARSFGPALAAGVWADQWVYWVGPLIGGPLAGLVYDGLFMDHGGHMAKLALGHRGEASEPDFFRGVLGELILTFLFVFIGVGAAMTASDADADAGTNSRQQAGGNLTAVALGQALVVVVIATAGFHISGGHVNPAVTLSMAVGGHITLFRSALYVVAQMLGSSAACVLLRWLTGGHVAVPVHALAAGVGPLQGVVAEVVFTFSLLFVIHATILDPRKILPGSGPALTGVLVGANSIAGAVLSGASMNPARSFGPALAAGDWTHHWVYWVGPLAGGPLAVLVYECLFMPPAARTHELLPGQDQDA</sequence>
<dbReference type="CDD" id="cd00333">
    <property type="entry name" value="MIP"/>
    <property type="match status" value="1"/>
</dbReference>
<dbReference type="InterPro" id="IPR022357">
    <property type="entry name" value="MIP_CS"/>
</dbReference>
<feature type="transmembrane region" description="Helical" evidence="8">
    <location>
        <begin position="175"/>
        <end position="195"/>
    </location>
</feature>
<feature type="transmembrane region" description="Helical" evidence="8">
    <location>
        <begin position="20"/>
        <end position="40"/>
    </location>
</feature>